<dbReference type="GO" id="GO:0000145">
    <property type="term" value="C:exocyst"/>
    <property type="evidence" value="ECO:0007669"/>
    <property type="project" value="UniProtKB-UniRule"/>
</dbReference>
<dbReference type="Proteomes" id="UP001152798">
    <property type="component" value="Chromosome 4"/>
</dbReference>
<dbReference type="InterPro" id="IPR029175">
    <property type="entry name" value="EXOC2/Sec5"/>
</dbReference>
<dbReference type="InterPro" id="IPR002909">
    <property type="entry name" value="IPT_dom"/>
</dbReference>
<dbReference type="GO" id="GO:0006893">
    <property type="term" value="P:Golgi to plasma membrane transport"/>
    <property type="evidence" value="ECO:0007669"/>
    <property type="project" value="UniProtKB-UniRule"/>
</dbReference>
<dbReference type="PANTHER" id="PTHR13043:SF1">
    <property type="entry name" value="EXOCYST COMPLEX COMPONENT 2"/>
    <property type="match status" value="1"/>
</dbReference>
<keyword evidence="11" id="KW-1185">Reference proteome</keyword>
<reference evidence="10" key="1">
    <citation type="submission" date="2022-01" db="EMBL/GenBank/DDBJ databases">
        <authorList>
            <person name="King R."/>
        </authorList>
    </citation>
    <scope>NUCLEOTIDE SEQUENCE</scope>
</reference>
<dbReference type="SUPFAM" id="SSF81296">
    <property type="entry name" value="E set domains"/>
    <property type="match status" value="1"/>
</dbReference>
<protein>
    <recommendedName>
        <fullName evidence="3 7">Exocyst complex component 2</fullName>
    </recommendedName>
</protein>
<evidence type="ECO:0000313" key="10">
    <source>
        <dbReference type="EMBL" id="CAH1399448.1"/>
    </source>
</evidence>
<name>A0A9P0HBX7_NEZVI</name>
<dbReference type="EMBL" id="OV725080">
    <property type="protein sequence ID" value="CAH1399448.1"/>
    <property type="molecule type" value="Genomic_DNA"/>
</dbReference>
<evidence type="ECO:0000256" key="3">
    <source>
        <dbReference type="ARBA" id="ARBA00017526"/>
    </source>
</evidence>
<keyword evidence="4 7" id="KW-0813">Transport</keyword>
<comment type="subunit">
    <text evidence="7">Component of the exocyst complex.</text>
</comment>
<dbReference type="AlphaFoldDB" id="A0A9P0HBX7"/>
<evidence type="ECO:0000256" key="2">
    <source>
        <dbReference type="ARBA" id="ARBA00010578"/>
    </source>
</evidence>
<dbReference type="OrthoDB" id="26242at2759"/>
<dbReference type="CDD" id="cd00603">
    <property type="entry name" value="IPT_PCSR"/>
    <property type="match status" value="1"/>
</dbReference>
<comment type="similarity">
    <text evidence="2 7">Belongs to the SEC5 family.</text>
</comment>
<feature type="domain" description="IPT/TIG" evidence="8">
    <location>
        <begin position="4"/>
        <end position="85"/>
    </location>
</feature>
<keyword evidence="5 7" id="KW-0268">Exocytosis</keyword>
<organism evidence="10 11">
    <name type="scientific">Nezara viridula</name>
    <name type="common">Southern green stink bug</name>
    <name type="synonym">Cimex viridulus</name>
    <dbReference type="NCBI Taxonomy" id="85310"/>
    <lineage>
        <taxon>Eukaryota</taxon>
        <taxon>Metazoa</taxon>
        <taxon>Ecdysozoa</taxon>
        <taxon>Arthropoda</taxon>
        <taxon>Hexapoda</taxon>
        <taxon>Insecta</taxon>
        <taxon>Pterygota</taxon>
        <taxon>Neoptera</taxon>
        <taxon>Paraneoptera</taxon>
        <taxon>Hemiptera</taxon>
        <taxon>Heteroptera</taxon>
        <taxon>Panheteroptera</taxon>
        <taxon>Pentatomomorpha</taxon>
        <taxon>Pentatomoidea</taxon>
        <taxon>Pentatomidae</taxon>
        <taxon>Pentatominae</taxon>
        <taxon>Nezara</taxon>
    </lineage>
</organism>
<dbReference type="Pfam" id="PF15469">
    <property type="entry name" value="Sec5"/>
    <property type="match status" value="1"/>
</dbReference>
<dbReference type="GO" id="GO:0048731">
    <property type="term" value="P:system development"/>
    <property type="evidence" value="ECO:0007669"/>
    <property type="project" value="UniProtKB-ARBA"/>
</dbReference>
<gene>
    <name evidence="10" type="ORF">NEZAVI_LOCUS8894</name>
</gene>
<evidence type="ECO:0000256" key="1">
    <source>
        <dbReference type="ARBA" id="ARBA00002660"/>
    </source>
</evidence>
<dbReference type="GO" id="GO:0048468">
    <property type="term" value="P:cell development"/>
    <property type="evidence" value="ECO:0007669"/>
    <property type="project" value="UniProtKB-ARBA"/>
</dbReference>
<feature type="domain" description="Exocyst complex component EXOC2/Sec5 N-terminal" evidence="9">
    <location>
        <begin position="120"/>
        <end position="833"/>
    </location>
</feature>
<sequence length="839" mass="94055">MPPPVVTGISPKEGPPGTRVTIRGEFLGNKQSDIIGVSICGCDCLLSAEWKSPNKIIARSGPGKGRGDIIITTLTGGTGTSTVQFRGYHEAVGPLKESAVWVEEVQSIGWGSTKSIQLDDPLGLSLEANENKFPEDDLQEMFPGCNGDLSSENFSPCWFLLQNHSNSSFDDLRAGLAFLRRKVDSHQEGQLSFLKGNVSAVMEQLEVLEALQVAFQKDVESFGLDRTEKIVEAIKECRNEGKMLFDGVLKGREKADRTRNALGVLHRFKFLFTLPTAIQRKSDYDAIISDYSRAQNLFGKTEVKLFKDVLTEVRLKVAEIKEELKKKLHTMPSSLDNQKKIIRNLVQLEYEGDPGWEGITVRMNFIMEQLNACHSFYSEQIASVKPKSGKRDKNSQDKQAAINCRVECIEDLCDIISILIPDLWSLGQSYFSGELSTKFDQNKLDEFKAGVENCLKEMCRLVREVAGKGLTGSWPNCLQVVRAVLVALKHIPHDTILALVQFFRIECVKNILLTTAEQTKRLVDKEDWVLIHDSTHGTITHLPSLFEKLFNDSLSILKESALKLGPKEAELFSNPAMKSEVNEHAHAIFNNYIQCLDTLSDINDDEQSMSVSQLAFPTFRTSLSHTLNWEDRVLACISNCRYSCEVTVPRMEKTWNEAELPSLDLSKPTSDLRSLKSRLTACYIENRTDPLVGTVEPSMYIGQFEWEADFTPVGVRPYANEIIANVLVVHAQVERRCGWLKEEVLTEVVETVAEELSRLMLCVSHMSRAGAIQATLDITAVEHALAKYTTTQARNFFSEALDAIPALDEESKKTVDKLLAEYKKKMYMQLLPFEAKSNS</sequence>
<dbReference type="InterPro" id="IPR039481">
    <property type="entry name" value="EXOC2/Sec5_N_dom"/>
</dbReference>
<evidence type="ECO:0000256" key="4">
    <source>
        <dbReference type="ARBA" id="ARBA00022448"/>
    </source>
</evidence>
<accession>A0A9P0HBX7</accession>
<dbReference type="Gene3D" id="2.60.40.10">
    <property type="entry name" value="Immunoglobulins"/>
    <property type="match status" value="1"/>
</dbReference>
<dbReference type="Pfam" id="PF01833">
    <property type="entry name" value="TIG"/>
    <property type="match status" value="1"/>
</dbReference>
<dbReference type="FunFam" id="2.60.40.10:FF:000196">
    <property type="entry name" value="Exocyst complex component 2"/>
    <property type="match status" value="1"/>
</dbReference>
<evidence type="ECO:0000313" key="11">
    <source>
        <dbReference type="Proteomes" id="UP001152798"/>
    </source>
</evidence>
<evidence type="ECO:0000259" key="9">
    <source>
        <dbReference type="Pfam" id="PF15469"/>
    </source>
</evidence>
<keyword evidence="6 7" id="KW-0653">Protein transport</keyword>
<dbReference type="InterPro" id="IPR014756">
    <property type="entry name" value="Ig_E-set"/>
</dbReference>
<dbReference type="PANTHER" id="PTHR13043">
    <property type="entry name" value="EXOCYST COMPLEX COMPONENT SEC5"/>
    <property type="match status" value="1"/>
</dbReference>
<evidence type="ECO:0000256" key="6">
    <source>
        <dbReference type="ARBA" id="ARBA00022927"/>
    </source>
</evidence>
<dbReference type="GO" id="GO:0015031">
    <property type="term" value="P:protein transport"/>
    <property type="evidence" value="ECO:0007669"/>
    <property type="project" value="UniProtKB-KW"/>
</dbReference>
<evidence type="ECO:0000256" key="5">
    <source>
        <dbReference type="ARBA" id="ARBA00022483"/>
    </source>
</evidence>
<evidence type="ECO:0000259" key="8">
    <source>
        <dbReference type="Pfam" id="PF01833"/>
    </source>
</evidence>
<proteinExistence type="inferred from homology"/>
<evidence type="ECO:0000256" key="7">
    <source>
        <dbReference type="RuleBase" id="RU365069"/>
    </source>
</evidence>
<dbReference type="InterPro" id="IPR013783">
    <property type="entry name" value="Ig-like_fold"/>
</dbReference>
<comment type="function">
    <text evidence="1 7">Component of the exocyst complex involved in the docking of exocytic vesicles with fusion sites on the plasma membrane.</text>
</comment>
<dbReference type="GO" id="GO:0006887">
    <property type="term" value="P:exocytosis"/>
    <property type="evidence" value="ECO:0007669"/>
    <property type="project" value="UniProtKB-KW"/>
</dbReference>